<dbReference type="EMBL" id="JANBPK010001099">
    <property type="protein sequence ID" value="KAJ2925921.1"/>
    <property type="molecule type" value="Genomic_DNA"/>
</dbReference>
<protein>
    <submittedName>
        <fullName evidence="2">Uncharacterized protein</fullName>
    </submittedName>
</protein>
<gene>
    <name evidence="2" type="ORF">H1R20_g11175</name>
</gene>
<reference evidence="2" key="1">
    <citation type="submission" date="2022-06" db="EMBL/GenBank/DDBJ databases">
        <title>Genome Sequence of Candolleomyces eurysporus.</title>
        <authorList>
            <person name="Buettner E."/>
        </authorList>
    </citation>
    <scope>NUCLEOTIDE SEQUENCE</scope>
    <source>
        <strain evidence="2">VTCC 930004</strain>
    </source>
</reference>
<proteinExistence type="predicted"/>
<feature type="signal peptide" evidence="1">
    <location>
        <begin position="1"/>
        <end position="20"/>
    </location>
</feature>
<keyword evidence="3" id="KW-1185">Reference proteome</keyword>
<evidence type="ECO:0000313" key="3">
    <source>
        <dbReference type="Proteomes" id="UP001140091"/>
    </source>
</evidence>
<comment type="caution">
    <text evidence="2">The sequence shown here is derived from an EMBL/GenBank/DDBJ whole genome shotgun (WGS) entry which is preliminary data.</text>
</comment>
<organism evidence="2 3">
    <name type="scientific">Candolleomyces eurysporus</name>
    <dbReference type="NCBI Taxonomy" id="2828524"/>
    <lineage>
        <taxon>Eukaryota</taxon>
        <taxon>Fungi</taxon>
        <taxon>Dikarya</taxon>
        <taxon>Basidiomycota</taxon>
        <taxon>Agaricomycotina</taxon>
        <taxon>Agaricomycetes</taxon>
        <taxon>Agaricomycetidae</taxon>
        <taxon>Agaricales</taxon>
        <taxon>Agaricineae</taxon>
        <taxon>Psathyrellaceae</taxon>
        <taxon>Candolleomyces</taxon>
    </lineage>
</organism>
<keyword evidence="1" id="KW-0732">Signal</keyword>
<evidence type="ECO:0000256" key="1">
    <source>
        <dbReference type="SAM" id="SignalP"/>
    </source>
</evidence>
<feature type="non-terminal residue" evidence="2">
    <location>
        <position position="52"/>
    </location>
</feature>
<dbReference type="Proteomes" id="UP001140091">
    <property type="component" value="Unassembled WGS sequence"/>
</dbReference>
<sequence length="52" mass="5418">MRFAVFAVSLTACMITLVSAAPVSDLAPAPVQAADTPVARSPIACRLLRMCI</sequence>
<accession>A0A9W8IZU7</accession>
<feature type="chain" id="PRO_5040901199" evidence="1">
    <location>
        <begin position="21"/>
        <end position="52"/>
    </location>
</feature>
<dbReference type="AlphaFoldDB" id="A0A9W8IZU7"/>
<evidence type="ECO:0000313" key="2">
    <source>
        <dbReference type="EMBL" id="KAJ2925921.1"/>
    </source>
</evidence>
<name>A0A9W8IZU7_9AGAR</name>